<dbReference type="EMBL" id="JACJII010000001">
    <property type="protein sequence ID" value="MBA9003590.1"/>
    <property type="molecule type" value="Genomic_DNA"/>
</dbReference>
<name>A0A7W3MX92_9ACTN</name>
<proteinExistence type="predicted"/>
<feature type="transmembrane region" description="Helical" evidence="1">
    <location>
        <begin position="163"/>
        <end position="188"/>
    </location>
</feature>
<evidence type="ECO:0000256" key="1">
    <source>
        <dbReference type="SAM" id="Phobius"/>
    </source>
</evidence>
<comment type="caution">
    <text evidence="2">The sequence shown here is derived from an EMBL/GenBank/DDBJ whole genome shotgun (WGS) entry which is preliminary data.</text>
</comment>
<dbReference type="Proteomes" id="UP000539313">
    <property type="component" value="Unassembled WGS sequence"/>
</dbReference>
<keyword evidence="1" id="KW-1133">Transmembrane helix</keyword>
<reference evidence="2 3" key="1">
    <citation type="submission" date="2020-08" db="EMBL/GenBank/DDBJ databases">
        <title>Sequencing the genomes of 1000 actinobacteria strains.</title>
        <authorList>
            <person name="Klenk H.-P."/>
        </authorList>
    </citation>
    <scope>NUCLEOTIDE SEQUENCE [LARGE SCALE GENOMIC DNA]</scope>
    <source>
        <strain evidence="2 3">DSM 45823</strain>
    </source>
</reference>
<evidence type="ECO:0000313" key="2">
    <source>
        <dbReference type="EMBL" id="MBA9003590.1"/>
    </source>
</evidence>
<protein>
    <submittedName>
        <fullName evidence="2">Putative YccA/Bax inhibitor family protein</fullName>
    </submittedName>
</protein>
<dbReference type="InterPro" id="IPR010539">
    <property type="entry name" value="BaxI_1-like"/>
</dbReference>
<dbReference type="PANTHER" id="PTHR41282:SF1">
    <property type="entry name" value="CONSERVED TRANSMEMBRANE PROTEIN-RELATED"/>
    <property type="match status" value="1"/>
</dbReference>
<accession>A0A7W3MX92</accession>
<keyword evidence="1" id="KW-0812">Transmembrane</keyword>
<sequence>MQSHNPAFRSDRFGQQMAGGAGYAPGPQQVQDMYGRPAHTPPVQRTMTIDDVVVKGFLALGTLMLAGALTWALLPLPTALTVGLVAFVLQFGLWAFITFTQKANAPLVLTFSALYGVGVGAISSYYENLYNGIVFQAVIGTALAFGGTLAVHSLRIIRMTPKLARFVIAAGFAMMGLMLVNLLLAVFTDTDLGIRDNGPLGITFSVVAILLGCFFLLLDFDMVEQGVRAGAPEKFAWYCAFGLVLSLVWIYLELLRLLSYFRE</sequence>
<feature type="transmembrane region" description="Helical" evidence="1">
    <location>
        <begin position="132"/>
        <end position="151"/>
    </location>
</feature>
<organism evidence="2 3">
    <name type="scientific">Thermomonospora cellulosilytica</name>
    <dbReference type="NCBI Taxonomy" id="1411118"/>
    <lineage>
        <taxon>Bacteria</taxon>
        <taxon>Bacillati</taxon>
        <taxon>Actinomycetota</taxon>
        <taxon>Actinomycetes</taxon>
        <taxon>Streptosporangiales</taxon>
        <taxon>Thermomonosporaceae</taxon>
        <taxon>Thermomonospora</taxon>
    </lineage>
</organism>
<dbReference type="RefSeq" id="WP_119727303.1">
    <property type="nucleotide sequence ID" value="NZ_JACJII010000001.1"/>
</dbReference>
<feature type="transmembrane region" description="Helical" evidence="1">
    <location>
        <begin position="107"/>
        <end position="126"/>
    </location>
</feature>
<feature type="transmembrane region" description="Helical" evidence="1">
    <location>
        <begin position="80"/>
        <end position="100"/>
    </location>
</feature>
<dbReference type="PIRSF" id="PIRSF009160">
    <property type="entry name" value="UCP009160"/>
    <property type="match status" value="1"/>
</dbReference>
<dbReference type="PANTHER" id="PTHR41282">
    <property type="entry name" value="CONSERVED TRANSMEMBRANE PROTEIN-RELATED"/>
    <property type="match status" value="1"/>
</dbReference>
<feature type="transmembrane region" description="Helical" evidence="1">
    <location>
        <begin position="235"/>
        <end position="252"/>
    </location>
</feature>
<feature type="transmembrane region" description="Helical" evidence="1">
    <location>
        <begin position="52"/>
        <end position="74"/>
    </location>
</feature>
<keyword evidence="1" id="KW-0472">Membrane</keyword>
<dbReference type="Pfam" id="PF12811">
    <property type="entry name" value="BaxI_1"/>
    <property type="match status" value="1"/>
</dbReference>
<gene>
    <name evidence="2" type="ORF">HNR21_002472</name>
</gene>
<feature type="transmembrane region" description="Helical" evidence="1">
    <location>
        <begin position="200"/>
        <end position="223"/>
    </location>
</feature>
<dbReference type="AlphaFoldDB" id="A0A7W3MX92"/>
<evidence type="ECO:0000313" key="3">
    <source>
        <dbReference type="Proteomes" id="UP000539313"/>
    </source>
</evidence>
<keyword evidence="3" id="KW-1185">Reference proteome</keyword>